<accession>A0ABN0XWB2</accession>
<keyword evidence="3" id="KW-1185">Reference proteome</keyword>
<dbReference type="RefSeq" id="WP_344123077.1">
    <property type="nucleotide sequence ID" value="NZ_BAAABW010000031.1"/>
</dbReference>
<comment type="caution">
    <text evidence="2">The sequence shown here is derived from an EMBL/GenBank/DDBJ whole genome shotgun (WGS) entry which is preliminary data.</text>
</comment>
<proteinExistence type="predicted"/>
<organism evidence="2 3">
    <name type="scientific">Streptomyces blastmyceticus</name>
    <dbReference type="NCBI Taxonomy" id="68180"/>
    <lineage>
        <taxon>Bacteria</taxon>
        <taxon>Bacillati</taxon>
        <taxon>Actinomycetota</taxon>
        <taxon>Actinomycetes</taxon>
        <taxon>Kitasatosporales</taxon>
        <taxon>Streptomycetaceae</taxon>
        <taxon>Streptomyces</taxon>
    </lineage>
</organism>
<dbReference type="Proteomes" id="UP001500063">
    <property type="component" value="Unassembled WGS sequence"/>
</dbReference>
<reference evidence="2 3" key="1">
    <citation type="journal article" date="2019" name="Int. J. Syst. Evol. Microbiol.">
        <title>The Global Catalogue of Microorganisms (GCM) 10K type strain sequencing project: providing services to taxonomists for standard genome sequencing and annotation.</title>
        <authorList>
            <consortium name="The Broad Institute Genomics Platform"/>
            <consortium name="The Broad Institute Genome Sequencing Center for Infectious Disease"/>
            <person name="Wu L."/>
            <person name="Ma J."/>
        </authorList>
    </citation>
    <scope>NUCLEOTIDE SEQUENCE [LARGE SCALE GENOMIC DNA]</scope>
    <source>
        <strain evidence="2 3">JCM 4565</strain>
    </source>
</reference>
<evidence type="ECO:0000313" key="2">
    <source>
        <dbReference type="EMBL" id="GAA0374732.1"/>
    </source>
</evidence>
<gene>
    <name evidence="2" type="ORF">GCM10010319_61620</name>
</gene>
<evidence type="ECO:0000313" key="3">
    <source>
        <dbReference type="Proteomes" id="UP001500063"/>
    </source>
</evidence>
<name>A0ABN0XWB2_9ACTN</name>
<feature type="domain" description="DUF6879" evidence="1">
    <location>
        <begin position="7"/>
        <end position="175"/>
    </location>
</feature>
<protein>
    <recommendedName>
        <fullName evidence="1">DUF6879 domain-containing protein</fullName>
    </recommendedName>
</protein>
<evidence type="ECO:0000259" key="1">
    <source>
        <dbReference type="Pfam" id="PF21806"/>
    </source>
</evidence>
<sequence>MPQNVPDFPTLLRSAHRTAVHLEMRDSYGVAGEAEEFEQWKRTGEVDLDPESEGWSGWVPLVRETIARGVVMRRARIVSEPVSEYIRYEHATTSVNLAAGEQVRWLPRRKALDVALPGADFWLFDDRLVRFNIFTGDGDWADPRFEITDNPAVVQLCSSAFESVWERGVPHEKYAV</sequence>
<dbReference type="EMBL" id="BAAABW010000031">
    <property type="protein sequence ID" value="GAA0374732.1"/>
    <property type="molecule type" value="Genomic_DNA"/>
</dbReference>
<dbReference type="Pfam" id="PF21806">
    <property type="entry name" value="DUF6879"/>
    <property type="match status" value="1"/>
</dbReference>
<dbReference type="InterPro" id="IPR049244">
    <property type="entry name" value="DUF6879"/>
</dbReference>